<evidence type="ECO:0000313" key="1">
    <source>
        <dbReference type="EMBL" id="PXZ08289.1"/>
    </source>
</evidence>
<accession>A0A1B9LM21</accession>
<gene>
    <name evidence="1" type="ORF">DKK70_02830</name>
</gene>
<organism evidence="1 2">
    <name type="scientific">Gilliamella apicola</name>
    <dbReference type="NCBI Taxonomy" id="1196095"/>
    <lineage>
        <taxon>Bacteria</taxon>
        <taxon>Pseudomonadati</taxon>
        <taxon>Pseudomonadota</taxon>
        <taxon>Gammaproteobacteria</taxon>
        <taxon>Orbales</taxon>
        <taxon>Orbaceae</taxon>
        <taxon>Gilliamella</taxon>
    </lineage>
</organism>
<sequence length="99" mass="12272">MRLFSQKIMICNSLEDIGDLLHSFVFKYIEFGNRYFHRIKHYWLFIYYDYFDMYDGLNCYCAEKQLSEAKRYTRIKALAKRFYSFLNNKEMVEYLAKHI</sequence>
<comment type="caution">
    <text evidence="1">The sequence shown here is derived from an EMBL/GenBank/DDBJ whole genome shotgun (WGS) entry which is preliminary data.</text>
</comment>
<proteinExistence type="predicted"/>
<protein>
    <submittedName>
        <fullName evidence="1">Uncharacterized protein</fullName>
    </submittedName>
</protein>
<name>A0A1B9LM21_9GAMM</name>
<dbReference type="RefSeq" id="WP_065577680.1">
    <property type="nucleotide sequence ID" value="NZ_JBHZLB010000021.1"/>
</dbReference>
<evidence type="ECO:0000313" key="2">
    <source>
        <dbReference type="Proteomes" id="UP000247932"/>
    </source>
</evidence>
<dbReference type="OrthoDB" id="7064725at2"/>
<dbReference type="Proteomes" id="UP000247932">
    <property type="component" value="Unassembled WGS sequence"/>
</dbReference>
<reference evidence="1 2" key="1">
    <citation type="submission" date="2018-05" db="EMBL/GenBank/DDBJ databases">
        <title>Reference genomes for bee gut microbiota database.</title>
        <authorList>
            <person name="Ellegaard K.M."/>
        </authorList>
    </citation>
    <scope>NUCLEOTIDE SEQUENCE [LARGE SCALE GENOMIC DNA]</scope>
    <source>
        <strain evidence="1 2">ESL0182</strain>
    </source>
</reference>
<keyword evidence="2" id="KW-1185">Reference proteome</keyword>
<dbReference type="EMBL" id="QGLR01000006">
    <property type="protein sequence ID" value="PXZ08289.1"/>
    <property type="molecule type" value="Genomic_DNA"/>
</dbReference>
<dbReference type="AlphaFoldDB" id="A0A1B9LM21"/>